<keyword evidence="2" id="KW-1185">Reference proteome</keyword>
<proteinExistence type="predicted"/>
<name>A0A0D9NHA7_METAN</name>
<organism evidence="1 2">
    <name type="scientific">Metarhizium anisopliae BRIP 53293</name>
    <dbReference type="NCBI Taxonomy" id="1291518"/>
    <lineage>
        <taxon>Eukaryota</taxon>
        <taxon>Fungi</taxon>
        <taxon>Dikarya</taxon>
        <taxon>Ascomycota</taxon>
        <taxon>Pezizomycotina</taxon>
        <taxon>Sordariomycetes</taxon>
        <taxon>Hypocreomycetidae</taxon>
        <taxon>Hypocreales</taxon>
        <taxon>Clavicipitaceae</taxon>
        <taxon>Metarhizium</taxon>
    </lineage>
</organism>
<dbReference type="AlphaFoldDB" id="A0A0D9NHA7"/>
<sequence>MASVKAPRCETGWLHPDGGVLTEAGRATLGRHCNSAIEKAGRGWSPIGWEDLFSHGAVLHPSEATQLWTALNNTRRPLRRHKVFG</sequence>
<evidence type="ECO:0000313" key="1">
    <source>
        <dbReference type="EMBL" id="KJK73316.1"/>
    </source>
</evidence>
<evidence type="ECO:0000313" key="2">
    <source>
        <dbReference type="Proteomes" id="UP000054544"/>
    </source>
</evidence>
<reference evidence="2" key="1">
    <citation type="journal article" date="2014" name="BMC Genomics">
        <title>The genome sequence of the biocontrol fungus Metarhizium anisopliae and comparative genomics of Metarhizium species.</title>
        <authorList>
            <person name="Pattemore J.A."/>
            <person name="Hane J.K."/>
            <person name="Williams A.H."/>
            <person name="Wilson B.A."/>
            <person name="Stodart B.J."/>
            <person name="Ash G.J."/>
        </authorList>
    </citation>
    <scope>NUCLEOTIDE SEQUENCE [LARGE SCALE GENOMIC DNA]</scope>
    <source>
        <strain evidence="2">BRIP 53293</strain>
    </source>
</reference>
<dbReference type="EMBL" id="KE384976">
    <property type="protein sequence ID" value="KJK73316.1"/>
    <property type="molecule type" value="Genomic_DNA"/>
</dbReference>
<protein>
    <submittedName>
        <fullName evidence="1">Uncharacterized protein</fullName>
    </submittedName>
</protein>
<gene>
    <name evidence="1" type="ORF">H634G_11547</name>
</gene>
<accession>A0A0D9NHA7</accession>
<dbReference type="Proteomes" id="UP000054544">
    <property type="component" value="Unassembled WGS sequence"/>
</dbReference>